<dbReference type="HOGENOM" id="CLU_872385_0_0_1"/>
<evidence type="ECO:0000313" key="3">
    <source>
        <dbReference type="EMBL" id="EDO37626.1"/>
    </source>
</evidence>
<keyword evidence="4" id="KW-1185">Reference proteome</keyword>
<dbReference type="Pfam" id="PF02752">
    <property type="entry name" value="Arrestin_C"/>
    <property type="match status" value="1"/>
</dbReference>
<dbReference type="GO" id="GO:0015031">
    <property type="term" value="P:protein transport"/>
    <property type="evidence" value="ECO:0000318"/>
    <property type="project" value="GO_Central"/>
</dbReference>
<comment type="similarity">
    <text evidence="1">Belongs to the arrestin family.</text>
</comment>
<dbReference type="AlphaFoldDB" id="A7SF55"/>
<dbReference type="SUPFAM" id="SSF81296">
    <property type="entry name" value="E set domains"/>
    <property type="match status" value="2"/>
</dbReference>
<dbReference type="GO" id="GO:0005737">
    <property type="term" value="C:cytoplasm"/>
    <property type="evidence" value="ECO:0000318"/>
    <property type="project" value="GO_Central"/>
</dbReference>
<dbReference type="Gene3D" id="2.60.40.640">
    <property type="match status" value="2"/>
</dbReference>
<accession>A7SF55</accession>
<dbReference type="InterPro" id="IPR014752">
    <property type="entry name" value="Arrestin-like_C"/>
</dbReference>
<protein>
    <recommendedName>
        <fullName evidence="2">Arrestin C-terminal-like domain-containing protein</fullName>
    </recommendedName>
</protein>
<evidence type="ECO:0000259" key="2">
    <source>
        <dbReference type="SMART" id="SM01017"/>
    </source>
</evidence>
<dbReference type="InterPro" id="IPR011021">
    <property type="entry name" value="Arrestin-like_N"/>
</dbReference>
<dbReference type="SMART" id="SM01017">
    <property type="entry name" value="Arrestin_C"/>
    <property type="match status" value="1"/>
</dbReference>
<reference evidence="3 4" key="1">
    <citation type="journal article" date="2007" name="Science">
        <title>Sea anemone genome reveals ancestral eumetazoan gene repertoire and genomic organization.</title>
        <authorList>
            <person name="Putnam N.H."/>
            <person name="Srivastava M."/>
            <person name="Hellsten U."/>
            <person name="Dirks B."/>
            <person name="Chapman J."/>
            <person name="Salamov A."/>
            <person name="Terry A."/>
            <person name="Shapiro H."/>
            <person name="Lindquist E."/>
            <person name="Kapitonov V.V."/>
            <person name="Jurka J."/>
            <person name="Genikhovich G."/>
            <person name="Grigoriev I.V."/>
            <person name="Lucas S.M."/>
            <person name="Steele R.E."/>
            <person name="Finnerty J.R."/>
            <person name="Technau U."/>
            <person name="Martindale M.Q."/>
            <person name="Rokhsar D.S."/>
        </authorList>
    </citation>
    <scope>NUCLEOTIDE SEQUENCE [LARGE SCALE GENOMIC DNA]</scope>
    <source>
        <strain evidence="4">CH2 X CH6</strain>
    </source>
</reference>
<proteinExistence type="inferred from homology"/>
<dbReference type="InterPro" id="IPR011022">
    <property type="entry name" value="Arrestin_C-like"/>
</dbReference>
<dbReference type="InParanoid" id="A7SF55"/>
<dbReference type="OMA" id="RTNWDEM"/>
<feature type="domain" description="Arrestin C-terminal-like" evidence="2">
    <location>
        <begin position="129"/>
        <end position="256"/>
    </location>
</feature>
<sequence length="319" mass="35882">MGKGVTFEIVLNRKNRIYHPGEVVSGECVVYSKESLKFRSVHVEFHGEARTNWDEMENYTTTHKNEEVYFNKKTSLLANGFYTRLLVFLQWNAIVMQAQEIRKGQSAFYRQMPVFGEAQKALNCLCNGTAAPLHALVYTDRSAYCPGERLTLTTEIRNLPLREPYETCVYLVQSITYKSSCGRTRSVNKQVKVLQRSSMSLELDEFEVPDVVPTMRNCGIVSICYHLKVIVAVAHSHGSGVNLEVELPITIATIPLRKSCGLINKLVPYSRLTQEPKFTMKTFVGIKHARPVARGVFNEPPGSKGGKRGVGTALFQLVL</sequence>
<organism evidence="3 4">
    <name type="scientific">Nematostella vectensis</name>
    <name type="common">Starlet sea anemone</name>
    <dbReference type="NCBI Taxonomy" id="45351"/>
    <lineage>
        <taxon>Eukaryota</taxon>
        <taxon>Metazoa</taxon>
        <taxon>Cnidaria</taxon>
        <taxon>Anthozoa</taxon>
        <taxon>Hexacorallia</taxon>
        <taxon>Actiniaria</taxon>
        <taxon>Edwardsiidae</taxon>
        <taxon>Nematostella</taxon>
    </lineage>
</organism>
<evidence type="ECO:0000256" key="1">
    <source>
        <dbReference type="ARBA" id="ARBA00005298"/>
    </source>
</evidence>
<dbReference type="PANTHER" id="PTHR11188:SF17">
    <property type="entry name" value="FI21816P1"/>
    <property type="match status" value="1"/>
</dbReference>
<dbReference type="eggNOG" id="KOG3780">
    <property type="taxonomic scope" value="Eukaryota"/>
</dbReference>
<dbReference type="InterPro" id="IPR050357">
    <property type="entry name" value="Arrestin_domain-protein"/>
</dbReference>
<name>A7SF55_NEMVE</name>
<dbReference type="InterPro" id="IPR014756">
    <property type="entry name" value="Ig_E-set"/>
</dbReference>
<gene>
    <name evidence="3" type="ORF">NEMVEDRAFT_v1g211321</name>
</gene>
<dbReference type="EMBL" id="DS469642">
    <property type="protein sequence ID" value="EDO37626.1"/>
    <property type="molecule type" value="Genomic_DNA"/>
</dbReference>
<dbReference type="STRING" id="45351.A7SF55"/>
<dbReference type="Pfam" id="PF00339">
    <property type="entry name" value="Arrestin_N"/>
    <property type="match status" value="1"/>
</dbReference>
<dbReference type="PANTHER" id="PTHR11188">
    <property type="entry name" value="ARRESTIN DOMAIN CONTAINING PROTEIN"/>
    <property type="match status" value="1"/>
</dbReference>
<dbReference type="PhylomeDB" id="A7SF55"/>
<dbReference type="Proteomes" id="UP000001593">
    <property type="component" value="Unassembled WGS sequence"/>
</dbReference>
<evidence type="ECO:0000313" key="4">
    <source>
        <dbReference type="Proteomes" id="UP000001593"/>
    </source>
</evidence>